<feature type="transmembrane region" description="Helical" evidence="9">
    <location>
        <begin position="311"/>
        <end position="329"/>
    </location>
</feature>
<dbReference type="InterPro" id="IPR036259">
    <property type="entry name" value="MFS_trans_sf"/>
</dbReference>
<comment type="similarity">
    <text evidence="2">Belongs to the major facilitator superfamily. Monocarboxylate porter (TC 2.A.1.13) family.</text>
</comment>
<dbReference type="PANTHER" id="PTHR11360:SF224">
    <property type="entry name" value="MAJOR FACILITATOR SUPERFAMILY (MFS) PROFILE DOMAIN-CONTAINING PROTEIN-RELATED"/>
    <property type="match status" value="1"/>
</dbReference>
<proteinExistence type="inferred from homology"/>
<evidence type="ECO:0000256" key="2">
    <source>
        <dbReference type="ARBA" id="ARBA00006727"/>
    </source>
</evidence>
<dbReference type="KEGG" id="fox:FOXG_21998"/>
<feature type="compositionally biased region" description="Polar residues" evidence="8">
    <location>
        <begin position="1"/>
        <end position="18"/>
    </location>
</feature>
<evidence type="ECO:0000256" key="8">
    <source>
        <dbReference type="SAM" id="MobiDB-lite"/>
    </source>
</evidence>
<dbReference type="EMBL" id="DS231719">
    <property type="protein sequence ID" value="KNB16507.1"/>
    <property type="molecule type" value="Genomic_DNA"/>
</dbReference>
<evidence type="ECO:0000313" key="12">
    <source>
        <dbReference type="EMBL" id="KNB17652.1"/>
    </source>
</evidence>
<evidence type="ECO:0000256" key="3">
    <source>
        <dbReference type="ARBA" id="ARBA00022448"/>
    </source>
</evidence>
<dbReference type="GeneID" id="28962704"/>
<reference evidence="11" key="2">
    <citation type="journal article" date="2010" name="Nature">
        <title>Comparative genomics reveals mobile pathogenicity chromosomes in Fusarium.</title>
        <authorList>
            <person name="Ma L.J."/>
            <person name="van der Does H.C."/>
            <person name="Borkovich K.A."/>
            <person name="Coleman J.J."/>
            <person name="Daboussi M.J."/>
            <person name="Di Pietro A."/>
            <person name="Dufresne M."/>
            <person name="Freitag M."/>
            <person name="Grabherr M."/>
            <person name="Henrissat B."/>
            <person name="Houterman P.M."/>
            <person name="Kang S."/>
            <person name="Shim W.B."/>
            <person name="Woloshuk C."/>
            <person name="Xie X."/>
            <person name="Xu J.R."/>
            <person name="Antoniw J."/>
            <person name="Baker S.E."/>
            <person name="Bluhm B.H."/>
            <person name="Breakspear A."/>
            <person name="Brown D.W."/>
            <person name="Butchko R.A."/>
            <person name="Chapman S."/>
            <person name="Coulson R."/>
            <person name="Coutinho P.M."/>
            <person name="Danchin E.G."/>
            <person name="Diener A."/>
            <person name="Gale L.R."/>
            <person name="Gardiner D.M."/>
            <person name="Goff S."/>
            <person name="Hammond-Kosack K.E."/>
            <person name="Hilburn K."/>
            <person name="Hua-Van A."/>
            <person name="Jonkers W."/>
            <person name="Kazan K."/>
            <person name="Kodira C.D."/>
            <person name="Koehrsen M."/>
            <person name="Kumar L."/>
            <person name="Lee Y.H."/>
            <person name="Li L."/>
            <person name="Manners J.M."/>
            <person name="Miranda-Saavedra D."/>
            <person name="Mukherjee M."/>
            <person name="Park G."/>
            <person name="Park J."/>
            <person name="Park S.Y."/>
            <person name="Proctor R.H."/>
            <person name="Regev A."/>
            <person name="Ruiz-Roldan M.C."/>
            <person name="Sain D."/>
            <person name="Sakthikumar S."/>
            <person name="Sykes S."/>
            <person name="Schwartz D.C."/>
            <person name="Turgeon B.G."/>
            <person name="Wapinski I."/>
            <person name="Yoder O."/>
            <person name="Young S."/>
            <person name="Zeng Q."/>
            <person name="Zhou S."/>
            <person name="Galagan J."/>
            <person name="Cuomo C.A."/>
            <person name="Kistler H.C."/>
            <person name="Rep M."/>
        </authorList>
    </citation>
    <scope>NUCLEOTIDE SEQUENCE [LARGE SCALE GENOMIC DNA]</scope>
    <source>
        <strain evidence="11">4287</strain>
    </source>
</reference>
<protein>
    <recommendedName>
        <fullName evidence="10">Major facilitator superfamily (MFS) profile domain-containing protein</fullName>
    </recommendedName>
</protein>
<dbReference type="InterPro" id="IPR020846">
    <property type="entry name" value="MFS_dom"/>
</dbReference>
<dbReference type="AlphaFoldDB" id="A0A0J9WTR8"/>
<evidence type="ECO:0000313" key="13">
    <source>
        <dbReference type="Proteomes" id="UP000009097"/>
    </source>
</evidence>
<name>A0A0J9WTR8_FUSO4</name>
<dbReference type="OrthoDB" id="5667at2759"/>
<keyword evidence="5 9" id="KW-1133">Transmembrane helix</keyword>
<accession>A0A0J9WTR8</accession>
<dbReference type="RefSeq" id="XP_018255697.1">
    <property type="nucleotide sequence ID" value="XM_018402379.1"/>
</dbReference>
<dbReference type="GO" id="GO:0016020">
    <property type="term" value="C:membrane"/>
    <property type="evidence" value="ECO:0007669"/>
    <property type="project" value="UniProtKB-SubCell"/>
</dbReference>
<feature type="transmembrane region" description="Helical" evidence="9">
    <location>
        <begin position="139"/>
        <end position="158"/>
    </location>
</feature>
<feature type="transmembrane region" description="Helical" evidence="9">
    <location>
        <begin position="196"/>
        <end position="216"/>
    </location>
</feature>
<feature type="transmembrane region" description="Helical" evidence="9">
    <location>
        <begin position="109"/>
        <end position="127"/>
    </location>
</feature>
<feature type="region of interest" description="Disordered" evidence="8">
    <location>
        <begin position="1"/>
        <end position="62"/>
    </location>
</feature>
<dbReference type="CDD" id="cd17352">
    <property type="entry name" value="MFS_MCT_SLC16"/>
    <property type="match status" value="1"/>
</dbReference>
<dbReference type="Gene3D" id="1.20.1250.20">
    <property type="entry name" value="MFS general substrate transporter like domains"/>
    <property type="match status" value="2"/>
</dbReference>
<feature type="domain" description="Major facilitator superfamily (MFS) profile" evidence="10">
    <location>
        <begin position="68"/>
        <end position="460"/>
    </location>
</feature>
<dbReference type="PROSITE" id="PS50850">
    <property type="entry name" value="MFS"/>
    <property type="match status" value="1"/>
</dbReference>
<reference evidence="11" key="1">
    <citation type="submission" date="2007-04" db="EMBL/GenBank/DDBJ databases">
        <authorList>
            <consortium name="The Broad Institute Genome Sequencing Platform"/>
            <person name="Birren B."/>
            <person name="Lander E."/>
            <person name="Galagan J."/>
            <person name="Nusbaum C."/>
            <person name="Devon K."/>
            <person name="Ma L.-J."/>
            <person name="Jaffe D."/>
            <person name="Butler J."/>
            <person name="Alvarez P."/>
            <person name="Gnerre S."/>
            <person name="Grabherr M."/>
            <person name="Kleber M."/>
            <person name="Mauceli E."/>
            <person name="Brockman W."/>
            <person name="MacCallum I.A."/>
            <person name="Young S."/>
            <person name="LaButti K."/>
            <person name="DeCaprio D."/>
            <person name="Crawford M."/>
            <person name="Koehrsen M."/>
            <person name="Engels R."/>
            <person name="Montgomery P."/>
            <person name="Pearson M."/>
            <person name="Howarth C."/>
            <person name="Larson L."/>
            <person name="White J."/>
            <person name="O'Leary S."/>
            <person name="Kodira C."/>
            <person name="Zeng Q."/>
            <person name="Yandava C."/>
            <person name="Alvarado L."/>
            <person name="Kistler C."/>
            <person name="Shim W.-B."/>
            <person name="Kang S."/>
            <person name="Woloshuk C."/>
        </authorList>
    </citation>
    <scope>NUCLEOTIDE SEQUENCE</scope>
    <source>
        <strain evidence="11">4287</strain>
    </source>
</reference>
<feature type="transmembrane region" description="Helical" evidence="9">
    <location>
        <begin position="272"/>
        <end position="291"/>
    </location>
</feature>
<sequence>MSTNSDDLVTPSLASQATGMALQQAEDAMTNKTEDVEPSTEENAGREPDPEAAPPLASQQPEPPNGGVAWFVVLGTWCASFCSFGWINSVGAFQEYFENELLPNYSSSTISWIPSLQIFFMMAMGPIVGKIYDSYGPRYLLFGGSLLHVFGLMMASLATKYYQILLSQGVCSAVGVAAIFQAALNVIHGWFTTKTGAAFGIMATGSSLGGIVFPIMVTRLIKDVGYSWTMRICAFLILGLLIVANLTVRTFRRPQPAKLSHNQVKQLFKEPGFVLCLLGFFCFTFGIYVPITYLPVQALDIGIDASITEYLIPILNAGSLFGRILSGFAGDRIGCYNTFTIVCYLTAIWILALWIPCSTTGGVIAFAALFGLCSGAYVSLISPLVAQISPMSEIGFRTGVIYCVSSIGGLTTSPISGVIIDGAGGWTGDKVFAGVLCLAGTTFVLATRLYNTGFTLAVVF</sequence>
<dbReference type="SUPFAM" id="SSF103473">
    <property type="entry name" value="MFS general substrate transporter"/>
    <property type="match status" value="1"/>
</dbReference>
<dbReference type="GeneID" id="28962394"/>
<dbReference type="EMBL" id="DS231722">
    <property type="protein sequence ID" value="KNB17652.1"/>
    <property type="molecule type" value="Genomic_DNA"/>
</dbReference>
<keyword evidence="3" id="KW-0813">Transport</keyword>
<dbReference type="PANTHER" id="PTHR11360">
    <property type="entry name" value="MONOCARBOXYLATE TRANSPORTER"/>
    <property type="match status" value="1"/>
</dbReference>
<feature type="transmembrane region" description="Helical" evidence="9">
    <location>
        <begin position="68"/>
        <end position="89"/>
    </location>
</feature>
<evidence type="ECO:0000256" key="5">
    <source>
        <dbReference type="ARBA" id="ARBA00022989"/>
    </source>
</evidence>
<keyword evidence="4 9" id="KW-0812">Transmembrane</keyword>
<dbReference type="RefSeq" id="XP_018254552.1">
    <property type="nucleotide sequence ID" value="XM_018402035.1"/>
</dbReference>
<feature type="transmembrane region" description="Helical" evidence="9">
    <location>
        <begin position="361"/>
        <end position="386"/>
    </location>
</feature>
<dbReference type="InterPro" id="IPR050327">
    <property type="entry name" value="Proton-linked_MCT"/>
</dbReference>
<dbReference type="GO" id="GO:0022857">
    <property type="term" value="F:transmembrane transporter activity"/>
    <property type="evidence" value="ECO:0007669"/>
    <property type="project" value="InterPro"/>
</dbReference>
<gene>
    <name evidence="11" type="ORF">FOXG_21688</name>
    <name evidence="12" type="ORF">FOXG_21998</name>
</gene>
<keyword evidence="7" id="KW-0325">Glycoprotein</keyword>
<dbReference type="VEuPathDB" id="FungiDB:FOXG_21688"/>
<evidence type="ECO:0000259" key="10">
    <source>
        <dbReference type="PROSITE" id="PS50850"/>
    </source>
</evidence>
<feature type="transmembrane region" description="Helical" evidence="9">
    <location>
        <begin position="336"/>
        <end position="355"/>
    </location>
</feature>
<dbReference type="Proteomes" id="UP000009097">
    <property type="component" value="Unassembled WGS sequence"/>
</dbReference>
<feature type="transmembrane region" description="Helical" evidence="9">
    <location>
        <begin position="228"/>
        <end position="251"/>
    </location>
</feature>
<dbReference type="Pfam" id="PF07690">
    <property type="entry name" value="MFS_1"/>
    <property type="match status" value="1"/>
</dbReference>
<dbReference type="InterPro" id="IPR011701">
    <property type="entry name" value="MFS"/>
</dbReference>
<evidence type="ECO:0000313" key="11">
    <source>
        <dbReference type="EMBL" id="KNB16507.1"/>
    </source>
</evidence>
<evidence type="ECO:0000256" key="4">
    <source>
        <dbReference type="ARBA" id="ARBA00022692"/>
    </source>
</evidence>
<evidence type="ECO:0000256" key="1">
    <source>
        <dbReference type="ARBA" id="ARBA00004141"/>
    </source>
</evidence>
<feature type="transmembrane region" description="Helical" evidence="9">
    <location>
        <begin position="398"/>
        <end position="419"/>
    </location>
</feature>
<evidence type="ECO:0000256" key="9">
    <source>
        <dbReference type="SAM" id="Phobius"/>
    </source>
</evidence>
<dbReference type="KEGG" id="fox:FOXG_21688"/>
<feature type="transmembrane region" description="Helical" evidence="9">
    <location>
        <begin position="164"/>
        <end position="184"/>
    </location>
</feature>
<keyword evidence="6 9" id="KW-0472">Membrane</keyword>
<comment type="subcellular location">
    <subcellularLocation>
        <location evidence="1">Membrane</location>
        <topology evidence="1">Multi-pass membrane protein</topology>
    </subcellularLocation>
</comment>
<dbReference type="VEuPathDB" id="FungiDB:FOXG_21998"/>
<feature type="transmembrane region" description="Helical" evidence="9">
    <location>
        <begin position="431"/>
        <end position="450"/>
    </location>
</feature>
<evidence type="ECO:0000256" key="6">
    <source>
        <dbReference type="ARBA" id="ARBA00023136"/>
    </source>
</evidence>
<organism evidence="11 13">
    <name type="scientific">Fusarium oxysporum f. sp. lycopersici (strain 4287 / CBS 123668 / FGSC 9935 / NRRL 34936)</name>
    <name type="common">Fusarium vascular wilt of tomato</name>
    <dbReference type="NCBI Taxonomy" id="426428"/>
    <lineage>
        <taxon>Eukaryota</taxon>
        <taxon>Fungi</taxon>
        <taxon>Dikarya</taxon>
        <taxon>Ascomycota</taxon>
        <taxon>Pezizomycotina</taxon>
        <taxon>Sordariomycetes</taxon>
        <taxon>Hypocreomycetidae</taxon>
        <taxon>Hypocreales</taxon>
        <taxon>Nectriaceae</taxon>
        <taxon>Fusarium</taxon>
        <taxon>Fusarium oxysporum species complex</taxon>
    </lineage>
</organism>
<evidence type="ECO:0000256" key="7">
    <source>
        <dbReference type="ARBA" id="ARBA00023180"/>
    </source>
</evidence>